<proteinExistence type="inferred from homology"/>
<dbReference type="CDD" id="cd16325">
    <property type="entry name" value="LolA"/>
    <property type="match status" value="1"/>
</dbReference>
<dbReference type="InterPro" id="IPR029046">
    <property type="entry name" value="LolA/LolB/LppX"/>
</dbReference>
<dbReference type="NCBIfam" id="TIGR00547">
    <property type="entry name" value="lolA"/>
    <property type="match status" value="1"/>
</dbReference>
<evidence type="ECO:0000256" key="8">
    <source>
        <dbReference type="ARBA" id="ARBA00022927"/>
    </source>
</evidence>
<dbReference type="Pfam" id="PF03548">
    <property type="entry name" value="LolA"/>
    <property type="match status" value="1"/>
</dbReference>
<dbReference type="GO" id="GO:0030288">
    <property type="term" value="C:outer membrane-bounded periplasmic space"/>
    <property type="evidence" value="ECO:0007669"/>
    <property type="project" value="TreeGrafter"/>
</dbReference>
<keyword evidence="11" id="KW-0449">Lipoprotein</keyword>
<dbReference type="PANTHER" id="PTHR35869">
    <property type="entry name" value="OUTER-MEMBRANE LIPOPROTEIN CARRIER PROTEIN"/>
    <property type="match status" value="1"/>
</dbReference>
<comment type="subcellular location">
    <subcellularLocation>
        <location evidence="1 10">Periplasm</location>
    </subcellularLocation>
</comment>
<dbReference type="PATRIC" id="fig|291169.3.peg.1841"/>
<evidence type="ECO:0000256" key="3">
    <source>
        <dbReference type="ARBA" id="ARBA00011245"/>
    </source>
</evidence>
<dbReference type="GO" id="GO:0044874">
    <property type="term" value="P:lipoprotein localization to outer membrane"/>
    <property type="evidence" value="ECO:0007669"/>
    <property type="project" value="UniProtKB-UniRule"/>
</dbReference>
<comment type="caution">
    <text evidence="11">The sequence shown here is derived from an EMBL/GenBank/DDBJ whole genome shotgun (WGS) entry which is preliminary data.</text>
</comment>
<dbReference type="HAMAP" id="MF_00240">
    <property type="entry name" value="LolA"/>
    <property type="match status" value="1"/>
</dbReference>
<keyword evidence="5 10" id="KW-0813">Transport</keyword>
<name>A0A1E3GQX7_9GAMM</name>
<comment type="subunit">
    <text evidence="3 10">Monomer.</text>
</comment>
<dbReference type="AlphaFoldDB" id="A0A1E3GQX7"/>
<evidence type="ECO:0000256" key="9">
    <source>
        <dbReference type="ARBA" id="ARBA00023186"/>
    </source>
</evidence>
<keyword evidence="7 10" id="KW-0574">Periplasm</keyword>
<evidence type="ECO:0000256" key="6">
    <source>
        <dbReference type="ARBA" id="ARBA00022729"/>
    </source>
</evidence>
<dbReference type="EMBL" id="MCRI01000019">
    <property type="protein sequence ID" value="ODN66462.1"/>
    <property type="molecule type" value="Genomic_DNA"/>
</dbReference>
<comment type="function">
    <text evidence="10">Participates in the translocation of lipoproteins from the inner membrane to the outer membrane. Only forms a complex with a lipoprotein if the residue after the N-terminal Cys is not an aspartate (The Asp acts as a targeting signal to indicate that the lipoprotein should stay in the inner membrane).</text>
</comment>
<dbReference type="InterPro" id="IPR004564">
    <property type="entry name" value="OM_lipoprot_carrier_LolA-like"/>
</dbReference>
<keyword evidence="6 10" id="KW-0732">Signal</keyword>
<evidence type="ECO:0000256" key="7">
    <source>
        <dbReference type="ARBA" id="ARBA00022764"/>
    </source>
</evidence>
<evidence type="ECO:0000256" key="4">
    <source>
        <dbReference type="ARBA" id="ARBA00014035"/>
    </source>
</evidence>
<dbReference type="Gene3D" id="2.50.20.10">
    <property type="entry name" value="Lipoprotein localisation LolA/LolB/LppX"/>
    <property type="match status" value="1"/>
</dbReference>
<dbReference type="InterPro" id="IPR018323">
    <property type="entry name" value="OM_lipoprot_carrier_LolA_Pbac"/>
</dbReference>
<evidence type="ECO:0000313" key="11">
    <source>
        <dbReference type="EMBL" id="ODN66462.1"/>
    </source>
</evidence>
<comment type="similarity">
    <text evidence="2 10">Belongs to the LolA family.</text>
</comment>
<keyword evidence="12" id="KW-1185">Reference proteome</keyword>
<evidence type="ECO:0000256" key="2">
    <source>
        <dbReference type="ARBA" id="ARBA00007615"/>
    </source>
</evidence>
<gene>
    <name evidence="10 11" type="primary">lolA</name>
    <name evidence="11" type="ORF">A9E74_01830</name>
</gene>
<evidence type="ECO:0000256" key="10">
    <source>
        <dbReference type="HAMAP-Rule" id="MF_00240"/>
    </source>
</evidence>
<keyword evidence="8 10" id="KW-0653">Protein transport</keyword>
<dbReference type="RefSeq" id="WP_069296265.1">
    <property type="nucleotide sequence ID" value="NZ_MCRI01000019.1"/>
</dbReference>
<evidence type="ECO:0000256" key="1">
    <source>
        <dbReference type="ARBA" id="ARBA00004418"/>
    </source>
</evidence>
<feature type="chain" id="PRO_5009354634" description="Outer-membrane lipoprotein carrier protein" evidence="10">
    <location>
        <begin position="24"/>
        <end position="210"/>
    </location>
</feature>
<sequence length="210" mass="23820" precursor="true">MIKRCATQWLLLGSLILPSLAFAESAIDRLNSFVKQVSQLEADFQQTVIDTDGQVVEEATGQFLLSRPGKFRWDYDTPFPQQIVADGERIWFYDVDLEQITVKLQDEALAETPAGLLSGNTLPEAEYTIVELESEDELQWVRLMPKENDNTYQTVALAFDVNGIREMLMVDSFDQRTRLVFSNVQINHNLPDSRFQFTAPEGVDVVGDIP</sequence>
<accession>A0A1E3GQX7</accession>
<dbReference type="Proteomes" id="UP000094379">
    <property type="component" value="Unassembled WGS sequence"/>
</dbReference>
<protein>
    <recommendedName>
        <fullName evidence="4 10">Outer-membrane lipoprotein carrier protein</fullName>
    </recommendedName>
</protein>
<evidence type="ECO:0000313" key="12">
    <source>
        <dbReference type="Proteomes" id="UP000094379"/>
    </source>
</evidence>
<reference evidence="11 12" key="1">
    <citation type="submission" date="2016-07" db="EMBL/GenBank/DDBJ databases">
        <title>Draft Genome Sequence of Methylophaga muralis Bur 1.</title>
        <authorList>
            <person name="Vasilenko O.V."/>
            <person name="Doronina N.V."/>
            <person name="Shmareva M.N."/>
            <person name="Tarlachkov S.V."/>
            <person name="Mustakhimov I."/>
            <person name="Trotsenko Y.A."/>
        </authorList>
    </citation>
    <scope>NUCLEOTIDE SEQUENCE [LARGE SCALE GENOMIC DNA]</scope>
    <source>
        <strain evidence="11 12">Bur 1</strain>
    </source>
</reference>
<keyword evidence="9 10" id="KW-0143">Chaperone</keyword>
<dbReference type="GO" id="GO:0042953">
    <property type="term" value="P:lipoprotein transport"/>
    <property type="evidence" value="ECO:0007669"/>
    <property type="project" value="InterPro"/>
</dbReference>
<dbReference type="STRING" id="291169.A9E74_01830"/>
<dbReference type="PANTHER" id="PTHR35869:SF1">
    <property type="entry name" value="OUTER-MEMBRANE LIPOPROTEIN CARRIER PROTEIN"/>
    <property type="match status" value="1"/>
</dbReference>
<organism evidence="11 12">
    <name type="scientific">Methylophaga muralis</name>
    <dbReference type="NCBI Taxonomy" id="291169"/>
    <lineage>
        <taxon>Bacteria</taxon>
        <taxon>Pseudomonadati</taxon>
        <taxon>Pseudomonadota</taxon>
        <taxon>Gammaproteobacteria</taxon>
        <taxon>Thiotrichales</taxon>
        <taxon>Piscirickettsiaceae</taxon>
        <taxon>Methylophaga</taxon>
    </lineage>
</organism>
<feature type="signal peptide" evidence="10">
    <location>
        <begin position="1"/>
        <end position="23"/>
    </location>
</feature>
<evidence type="ECO:0000256" key="5">
    <source>
        <dbReference type="ARBA" id="ARBA00022448"/>
    </source>
</evidence>
<dbReference type="SUPFAM" id="SSF89392">
    <property type="entry name" value="Prokaryotic lipoproteins and lipoprotein localization factors"/>
    <property type="match status" value="1"/>
</dbReference>